<dbReference type="EMBL" id="BNCI01000002">
    <property type="protein sequence ID" value="GHF29802.1"/>
    <property type="molecule type" value="Genomic_DNA"/>
</dbReference>
<name>A0A919AXG7_9PROT</name>
<dbReference type="PROSITE" id="PS51257">
    <property type="entry name" value="PROKAR_LIPOPROTEIN"/>
    <property type="match status" value="1"/>
</dbReference>
<reference evidence="3" key="2">
    <citation type="submission" date="2020-09" db="EMBL/GenBank/DDBJ databases">
        <authorList>
            <person name="Sun Q."/>
            <person name="Kim S."/>
        </authorList>
    </citation>
    <scope>NUCLEOTIDE SEQUENCE</scope>
    <source>
        <strain evidence="3">KCTC 42590</strain>
    </source>
</reference>
<dbReference type="Proteomes" id="UP000630923">
    <property type="component" value="Unassembled WGS sequence"/>
</dbReference>
<comment type="caution">
    <text evidence="3">The sequence shown here is derived from an EMBL/GenBank/DDBJ whole genome shotgun (WGS) entry which is preliminary data.</text>
</comment>
<proteinExistence type="predicted"/>
<feature type="chain" id="PRO_5037113945" description="Glycine zipper domain-containing protein" evidence="1">
    <location>
        <begin position="26"/>
        <end position="170"/>
    </location>
</feature>
<dbReference type="InterPro" id="IPR039567">
    <property type="entry name" value="Gly-zipper"/>
</dbReference>
<evidence type="ECO:0000256" key="1">
    <source>
        <dbReference type="SAM" id="SignalP"/>
    </source>
</evidence>
<feature type="domain" description="Glycine zipper" evidence="2">
    <location>
        <begin position="61"/>
        <end position="104"/>
    </location>
</feature>
<sequence length="170" mass="17844">MNGSKLRYLALVPALLLVGACTSQSLSPGHYDSRSVGRVQSVERGVIESYRWVEIDGKRGVGSLAGAGIGAAAGSTVGDNAVGVIGAIGGALIGSAIGDSIDKKNAKTSGFEYLIRTEKGDLVTIVQADAVPLGNNAPVMIYYGDRARVVLDESRIVYEHEKNPDEFYSQ</sequence>
<accession>A0A919AXG7</accession>
<reference evidence="3" key="1">
    <citation type="journal article" date="2014" name="Int. J. Syst. Evol. Microbiol.">
        <title>Complete genome sequence of Corynebacterium casei LMG S-19264T (=DSM 44701T), isolated from a smear-ripened cheese.</title>
        <authorList>
            <consortium name="US DOE Joint Genome Institute (JGI-PGF)"/>
            <person name="Walter F."/>
            <person name="Albersmeier A."/>
            <person name="Kalinowski J."/>
            <person name="Ruckert C."/>
        </authorList>
    </citation>
    <scope>NUCLEOTIDE SEQUENCE</scope>
    <source>
        <strain evidence="3">KCTC 42590</strain>
    </source>
</reference>
<dbReference type="AlphaFoldDB" id="A0A919AXG7"/>
<protein>
    <recommendedName>
        <fullName evidence="2">Glycine zipper domain-containing protein</fullName>
    </recommendedName>
</protein>
<evidence type="ECO:0000313" key="4">
    <source>
        <dbReference type="Proteomes" id="UP000630923"/>
    </source>
</evidence>
<keyword evidence="4" id="KW-1185">Reference proteome</keyword>
<feature type="signal peptide" evidence="1">
    <location>
        <begin position="1"/>
        <end position="25"/>
    </location>
</feature>
<keyword evidence="1" id="KW-0732">Signal</keyword>
<dbReference type="Pfam" id="PF13488">
    <property type="entry name" value="Gly-zipper_Omp"/>
    <property type="match status" value="1"/>
</dbReference>
<gene>
    <name evidence="3" type="ORF">GCM10017044_26350</name>
</gene>
<evidence type="ECO:0000259" key="2">
    <source>
        <dbReference type="Pfam" id="PF13488"/>
    </source>
</evidence>
<organism evidence="3 4">
    <name type="scientific">Kordiimonas sediminis</name>
    <dbReference type="NCBI Taxonomy" id="1735581"/>
    <lineage>
        <taxon>Bacteria</taxon>
        <taxon>Pseudomonadati</taxon>
        <taxon>Pseudomonadota</taxon>
        <taxon>Alphaproteobacteria</taxon>
        <taxon>Kordiimonadales</taxon>
        <taxon>Kordiimonadaceae</taxon>
        <taxon>Kordiimonas</taxon>
    </lineage>
</organism>
<dbReference type="RefSeq" id="WP_191253710.1">
    <property type="nucleotide sequence ID" value="NZ_BNCI01000002.1"/>
</dbReference>
<evidence type="ECO:0000313" key="3">
    <source>
        <dbReference type="EMBL" id="GHF29802.1"/>
    </source>
</evidence>